<evidence type="ECO:0000256" key="2">
    <source>
        <dbReference type="ARBA" id="ARBA00022448"/>
    </source>
</evidence>
<protein>
    <submittedName>
        <fullName evidence="16">Putative outer membrane receptor</fullName>
    </submittedName>
</protein>
<evidence type="ECO:0000256" key="5">
    <source>
        <dbReference type="ARBA" id="ARBA00022729"/>
    </source>
</evidence>
<dbReference type="PROSITE" id="PS52016">
    <property type="entry name" value="TONB_DEPENDENT_REC_3"/>
    <property type="match status" value="1"/>
</dbReference>
<dbReference type="GO" id="GO:0009279">
    <property type="term" value="C:cell outer membrane"/>
    <property type="evidence" value="ECO:0007669"/>
    <property type="project" value="UniProtKB-SubCell"/>
</dbReference>
<dbReference type="CDD" id="cd01347">
    <property type="entry name" value="ligand_gated_channel"/>
    <property type="match status" value="1"/>
</dbReference>
<dbReference type="NCBIfam" id="NF010038">
    <property type="entry name" value="PRK13513.1"/>
    <property type="match status" value="1"/>
</dbReference>
<feature type="short sequence motif" description="TonB box" evidence="11">
    <location>
        <begin position="48"/>
        <end position="54"/>
    </location>
</feature>
<comment type="similarity">
    <text evidence="10 12">Belongs to the TonB-dependent receptor family.</text>
</comment>
<keyword evidence="2 10" id="KW-0813">Transport</keyword>
<evidence type="ECO:0000256" key="12">
    <source>
        <dbReference type="RuleBase" id="RU003357"/>
    </source>
</evidence>
<evidence type="ECO:0000259" key="15">
    <source>
        <dbReference type="Pfam" id="PF07715"/>
    </source>
</evidence>
<dbReference type="EMBL" id="CQEM01000013">
    <property type="protein sequence ID" value="CNL40239.1"/>
    <property type="molecule type" value="Genomic_DNA"/>
</dbReference>
<dbReference type="InterPro" id="IPR037066">
    <property type="entry name" value="Plug_dom_sf"/>
</dbReference>
<dbReference type="SUPFAM" id="SSF56935">
    <property type="entry name" value="Porins"/>
    <property type="match status" value="1"/>
</dbReference>
<evidence type="ECO:0000256" key="4">
    <source>
        <dbReference type="ARBA" id="ARBA00022692"/>
    </source>
</evidence>
<dbReference type="Proteomes" id="UP000040088">
    <property type="component" value="Unassembled WGS sequence"/>
</dbReference>
<evidence type="ECO:0000256" key="13">
    <source>
        <dbReference type="SAM" id="SignalP"/>
    </source>
</evidence>
<keyword evidence="16" id="KW-0675">Receptor</keyword>
<dbReference type="PROSITE" id="PS00430">
    <property type="entry name" value="TONB_DEPENDENT_REC_1"/>
    <property type="match status" value="1"/>
</dbReference>
<feature type="domain" description="TonB-dependent receptor-like beta-barrel" evidence="14">
    <location>
        <begin position="246"/>
        <end position="646"/>
    </location>
</feature>
<dbReference type="Gene3D" id="2.170.130.10">
    <property type="entry name" value="TonB-dependent receptor, plug domain"/>
    <property type="match status" value="1"/>
</dbReference>
<name>A0A0T9UGG4_YERAE</name>
<dbReference type="Pfam" id="PF07715">
    <property type="entry name" value="Plug"/>
    <property type="match status" value="1"/>
</dbReference>
<dbReference type="InterPro" id="IPR036942">
    <property type="entry name" value="Beta-barrel_TonB_sf"/>
</dbReference>
<dbReference type="GO" id="GO:0044718">
    <property type="term" value="P:siderophore transmembrane transport"/>
    <property type="evidence" value="ECO:0007669"/>
    <property type="project" value="TreeGrafter"/>
</dbReference>
<dbReference type="InterPro" id="IPR010916">
    <property type="entry name" value="TonB_box_CS"/>
</dbReference>
<keyword evidence="4 10" id="KW-0812">Transmembrane</keyword>
<dbReference type="Gene3D" id="2.40.170.20">
    <property type="entry name" value="TonB-dependent receptor, beta-barrel domain"/>
    <property type="match status" value="1"/>
</dbReference>
<dbReference type="PANTHER" id="PTHR30069:SF53">
    <property type="entry name" value="COLICIN I RECEPTOR-RELATED"/>
    <property type="match status" value="1"/>
</dbReference>
<feature type="chain" id="PRO_5006698673" evidence="13">
    <location>
        <begin position="29"/>
        <end position="673"/>
    </location>
</feature>
<sequence>MDKVNQTFRKTKSAALVIAVILSSQAHAAEANISETNLSKQSNTPIDTMVVTASGFQQRIQDSAASISVVTREQIESKAYTDITDALKDVPGVVVTGGGSHSDISIRGMSAKYTLILVDGKRVDTRGTRPNSDGSGIEQGWLPPLAAIERIEVVRGPMSSLYGSDAMGGVINVITRKVGKEWHGTVRADATLQEDSKSGDIFQTNAYASGPLIDGLLGLKVSGLLSHRSEDKIVDGYNEQRLRNSAATFTLTPDDKNEFDFDIGHYVQDRNSTAGRSVVLSGKSSDVQYDRNNYAITHHGYYDFGNSTSYVQRDETRNPSREMKSVDNIFNTQTSFLLDNHTLILGGQYRYEELHDTGNQLASAKDLTKLTRWSWALFAEDEWQMTNDFALTGGVRMDQDENYGTHWTPRLYGVWHLAEQWTLKGGVSGGYRSPDLRQATENWGQITGGGRGDPAIIIGNANLKPERSLSQEIGILWDDQEGMNAGVTLFNTDFKDKITEVRRCTDTTGNASGQCMINGTSYKFISDRTNVDKAITRGVEATFGWEINKAWSLTSNYTFTQSEQKSGQFSGQPLNQMPKHMLNGTLNWQASEELATWVRANYRGKTSEYLNRTSIGGSTPSYTFVDLGANYQLTKEFRLMGGVYNVLDKRVDIEVNDKVLDGRRYMVGASYDF</sequence>
<dbReference type="InterPro" id="IPR012910">
    <property type="entry name" value="Plug_dom"/>
</dbReference>
<dbReference type="GO" id="GO:0015344">
    <property type="term" value="F:siderophore uptake transmembrane transporter activity"/>
    <property type="evidence" value="ECO:0007669"/>
    <property type="project" value="TreeGrafter"/>
</dbReference>
<dbReference type="RefSeq" id="WP_050126214.1">
    <property type="nucleotide sequence ID" value="NZ_CQEM01000013.1"/>
</dbReference>
<evidence type="ECO:0000256" key="11">
    <source>
        <dbReference type="PROSITE-ProRule" id="PRU10143"/>
    </source>
</evidence>
<evidence type="ECO:0000313" key="17">
    <source>
        <dbReference type="Proteomes" id="UP000040088"/>
    </source>
</evidence>
<evidence type="ECO:0000256" key="6">
    <source>
        <dbReference type="ARBA" id="ARBA00023065"/>
    </source>
</evidence>
<keyword evidence="5 13" id="KW-0732">Signal</keyword>
<keyword evidence="7 11" id="KW-0798">TonB box</keyword>
<keyword evidence="3 10" id="KW-1134">Transmembrane beta strand</keyword>
<dbReference type="Pfam" id="PF00593">
    <property type="entry name" value="TonB_dep_Rec_b-barrel"/>
    <property type="match status" value="1"/>
</dbReference>
<evidence type="ECO:0000256" key="10">
    <source>
        <dbReference type="PROSITE-ProRule" id="PRU01360"/>
    </source>
</evidence>
<accession>A0A0T9UGG4</accession>
<proteinExistence type="inferred from homology"/>
<keyword evidence="9 10" id="KW-0998">Cell outer membrane</keyword>
<evidence type="ECO:0000256" key="1">
    <source>
        <dbReference type="ARBA" id="ARBA00004571"/>
    </source>
</evidence>
<evidence type="ECO:0000256" key="7">
    <source>
        <dbReference type="ARBA" id="ARBA00023077"/>
    </source>
</evidence>
<feature type="signal peptide" evidence="13">
    <location>
        <begin position="1"/>
        <end position="28"/>
    </location>
</feature>
<dbReference type="InterPro" id="IPR000531">
    <property type="entry name" value="Beta-barrel_TonB"/>
</dbReference>
<dbReference type="PANTHER" id="PTHR30069">
    <property type="entry name" value="TONB-DEPENDENT OUTER MEMBRANE RECEPTOR"/>
    <property type="match status" value="1"/>
</dbReference>
<evidence type="ECO:0000256" key="9">
    <source>
        <dbReference type="ARBA" id="ARBA00023237"/>
    </source>
</evidence>
<dbReference type="InterPro" id="IPR039426">
    <property type="entry name" value="TonB-dep_rcpt-like"/>
</dbReference>
<dbReference type="AlphaFoldDB" id="A0A0T9UGG4"/>
<evidence type="ECO:0000313" key="16">
    <source>
        <dbReference type="EMBL" id="CNL40239.1"/>
    </source>
</evidence>
<organism evidence="16 17">
    <name type="scientific">Yersinia aleksiciae</name>
    <dbReference type="NCBI Taxonomy" id="263819"/>
    <lineage>
        <taxon>Bacteria</taxon>
        <taxon>Pseudomonadati</taxon>
        <taxon>Pseudomonadota</taxon>
        <taxon>Gammaproteobacteria</taxon>
        <taxon>Enterobacterales</taxon>
        <taxon>Yersiniaceae</taxon>
        <taxon>Yersinia</taxon>
    </lineage>
</organism>
<comment type="subcellular location">
    <subcellularLocation>
        <location evidence="1 10">Cell outer membrane</location>
        <topology evidence="1 10">Multi-pass membrane protein</topology>
    </subcellularLocation>
</comment>
<evidence type="ECO:0000256" key="3">
    <source>
        <dbReference type="ARBA" id="ARBA00022452"/>
    </source>
</evidence>
<evidence type="ECO:0000256" key="8">
    <source>
        <dbReference type="ARBA" id="ARBA00023136"/>
    </source>
</evidence>
<dbReference type="STRING" id="28152.CH54_4023"/>
<gene>
    <name evidence="16" type="primary">cirA_2</name>
    <name evidence="16" type="ORF">ERS008460_02754</name>
</gene>
<reference evidence="17" key="1">
    <citation type="submission" date="2015-03" db="EMBL/GenBank/DDBJ databases">
        <authorList>
            <consortium name="Pathogen Informatics"/>
        </authorList>
    </citation>
    <scope>NUCLEOTIDE SEQUENCE [LARGE SCALE GENOMIC DNA]</scope>
    <source>
        <strain evidence="17">IP27925</strain>
    </source>
</reference>
<keyword evidence="6" id="KW-0406">Ion transport</keyword>
<keyword evidence="8 10" id="KW-0472">Membrane</keyword>
<evidence type="ECO:0000259" key="14">
    <source>
        <dbReference type="Pfam" id="PF00593"/>
    </source>
</evidence>
<feature type="domain" description="TonB-dependent receptor plug" evidence="15">
    <location>
        <begin position="60"/>
        <end position="170"/>
    </location>
</feature>